<evidence type="ECO:0000256" key="7">
    <source>
        <dbReference type="PIRSR" id="PIRSR603915-2"/>
    </source>
</evidence>
<dbReference type="InterPro" id="IPR046791">
    <property type="entry name" value="Polycystin_dom"/>
</dbReference>
<evidence type="ECO:0000256" key="8">
    <source>
        <dbReference type="SAM" id="Phobius"/>
    </source>
</evidence>
<keyword evidence="3 8" id="KW-0812">Transmembrane</keyword>
<feature type="transmembrane region" description="Helical" evidence="8">
    <location>
        <begin position="187"/>
        <end position="208"/>
    </location>
</feature>
<dbReference type="InterPro" id="IPR003915">
    <property type="entry name" value="PKD_2"/>
</dbReference>
<feature type="transmembrane region" description="Helical" evidence="8">
    <location>
        <begin position="569"/>
        <end position="598"/>
    </location>
</feature>
<protein>
    <submittedName>
        <fullName evidence="11">Uncharacterized protein</fullName>
    </submittedName>
</protein>
<dbReference type="AlphaFoldDB" id="A0A9N9SGD6"/>
<reference evidence="11" key="2">
    <citation type="submission" date="2022-10" db="EMBL/GenBank/DDBJ databases">
        <authorList>
            <consortium name="ENA_rothamsted_submissions"/>
            <consortium name="culmorum"/>
            <person name="King R."/>
        </authorList>
    </citation>
    <scope>NUCLEOTIDE SEQUENCE</scope>
</reference>
<proteinExistence type="inferred from homology"/>
<feature type="transmembrane region" description="Helical" evidence="8">
    <location>
        <begin position="93"/>
        <end position="113"/>
    </location>
</feature>
<dbReference type="GO" id="GO:0005509">
    <property type="term" value="F:calcium ion binding"/>
    <property type="evidence" value="ECO:0007669"/>
    <property type="project" value="InterPro"/>
</dbReference>
<keyword evidence="5 8" id="KW-0472">Membrane</keyword>
<evidence type="ECO:0000256" key="4">
    <source>
        <dbReference type="ARBA" id="ARBA00022989"/>
    </source>
</evidence>
<evidence type="ECO:0000256" key="2">
    <source>
        <dbReference type="ARBA" id="ARBA00007200"/>
    </source>
</evidence>
<feature type="domain" description="Polycystin cation channel PKD1/PKD2" evidence="9">
    <location>
        <begin position="445"/>
        <end position="661"/>
    </location>
</feature>
<organism evidence="11 12">
    <name type="scientific">Phaedon cochleariae</name>
    <name type="common">Mustard beetle</name>
    <dbReference type="NCBI Taxonomy" id="80249"/>
    <lineage>
        <taxon>Eukaryota</taxon>
        <taxon>Metazoa</taxon>
        <taxon>Ecdysozoa</taxon>
        <taxon>Arthropoda</taxon>
        <taxon>Hexapoda</taxon>
        <taxon>Insecta</taxon>
        <taxon>Pterygota</taxon>
        <taxon>Neoptera</taxon>
        <taxon>Endopterygota</taxon>
        <taxon>Coleoptera</taxon>
        <taxon>Polyphaga</taxon>
        <taxon>Cucujiformia</taxon>
        <taxon>Chrysomeloidea</taxon>
        <taxon>Chrysomelidae</taxon>
        <taxon>Chrysomelinae</taxon>
        <taxon>Chrysomelini</taxon>
        <taxon>Phaedon</taxon>
    </lineage>
</organism>
<evidence type="ECO:0000256" key="1">
    <source>
        <dbReference type="ARBA" id="ARBA00004141"/>
    </source>
</evidence>
<dbReference type="PANTHER" id="PTHR10877:SF183">
    <property type="entry name" value="AT14535P-RELATED"/>
    <property type="match status" value="1"/>
</dbReference>
<keyword evidence="6" id="KW-0325">Glycoprotein</keyword>
<dbReference type="Pfam" id="PF20519">
    <property type="entry name" value="Polycystin_dom"/>
    <property type="match status" value="1"/>
</dbReference>
<dbReference type="PRINTS" id="PR01433">
    <property type="entry name" value="POLYCYSTIN2"/>
</dbReference>
<keyword evidence="4 8" id="KW-1133">Transmembrane helix</keyword>
<dbReference type="InterPro" id="IPR051223">
    <property type="entry name" value="Polycystin"/>
</dbReference>
<comment type="similarity">
    <text evidence="2">Belongs to the polycystin family.</text>
</comment>
<dbReference type="GO" id="GO:0050982">
    <property type="term" value="P:detection of mechanical stimulus"/>
    <property type="evidence" value="ECO:0007669"/>
    <property type="project" value="TreeGrafter"/>
</dbReference>
<dbReference type="OrthoDB" id="5322100at2759"/>
<dbReference type="GO" id="GO:0016020">
    <property type="term" value="C:membrane"/>
    <property type="evidence" value="ECO:0007669"/>
    <property type="project" value="UniProtKB-SubCell"/>
</dbReference>
<dbReference type="PANTHER" id="PTHR10877">
    <property type="entry name" value="POLYCYSTIN FAMILY MEMBER"/>
    <property type="match status" value="1"/>
</dbReference>
<dbReference type="GO" id="GO:0005262">
    <property type="term" value="F:calcium channel activity"/>
    <property type="evidence" value="ECO:0007669"/>
    <property type="project" value="TreeGrafter"/>
</dbReference>
<reference evidence="11" key="1">
    <citation type="submission" date="2022-01" db="EMBL/GenBank/DDBJ databases">
        <authorList>
            <person name="King R."/>
        </authorList>
    </citation>
    <scope>NUCLEOTIDE SEQUENCE</scope>
</reference>
<accession>A0A9N9SGD6</accession>
<feature type="transmembrane region" description="Helical" evidence="8">
    <location>
        <begin position="482"/>
        <end position="504"/>
    </location>
</feature>
<evidence type="ECO:0000256" key="3">
    <source>
        <dbReference type="ARBA" id="ARBA00022692"/>
    </source>
</evidence>
<feature type="transmembrane region" description="Helical" evidence="8">
    <location>
        <begin position="61"/>
        <end position="87"/>
    </location>
</feature>
<feature type="transmembrane region" description="Helical" evidence="8">
    <location>
        <begin position="20"/>
        <end position="41"/>
    </location>
</feature>
<sequence>MMASDSLGQYKEYGFHALVIWASLGGLATTFSIHFPIVHFFRYCRENTRNEDPGFEKIRKINLACWCSITFLITVSMTMLIILGFWIPHITGLLWLTSSVISIVAYIFLVENITRIVYNFSSKADQMVNNIIRRAEVIIASIEAQRVRIYGRFGQIALRPYFEHLYKPMDQSRIKEIKQQVEMKQKIIEIVEDLMMILVYVILLYMVILKDKDPMMQMSNEEVNDLVTGLHSRTQKDITNRREIQEYVHDTLIFSTQSLQWYGRYVTRDPGATIDNANKYIGVVRLRQARSTGVSCAVPGSTAFLANVSCVPSFSVGPEREDFGEGWKKGGLEERVQRMGSVWRYKKVKETGTLGFVGKFGTYPGSGYVSPLGRNMKNSLINANYLFRNNWLDRYTRCLTVEFLLYCTNSNLFNSVEVRFELSTTGYIRSKFNVRTARLLFVKETTSILIWFTLAAFVFIVFVFVLKLIVKIAKKKKLIFKDIWYIVDILIISMSLCCIFLYMHRTHLVKIFLEKLENAKHNEFINYFHLFYAENVLTSLAAMLVFLATMRLWKLMRFLVIIRIVEKTLALSAVPLFCLFICHLVVLIMFTFAGTILFGDQGFDFKDIPDTLMTMTLLSLCLHEKFDMSVLRTPLHYLYYSLYMVVSLFIVNLFVAIITICYGDAQIYYSNDDSYSVFHYLKDQFSYYTGLLQIRAETLRGGSDSRIPEAKPMVSPKADEHRYAKCLTVPKTRFDGMVTVALTTLRNKLKKDTLTEDNEDLMKKTIVDLFRDETEDQEFFFISNIQGSKTRLVDDLKFLKMEKIVAQLLNKSSVPQSERDEELYKEILKKNSRRMDRISSNLEVMLEALKKIKFE</sequence>
<name>A0A9N9SGD6_PHACE</name>
<evidence type="ECO:0000259" key="10">
    <source>
        <dbReference type="Pfam" id="PF20519"/>
    </source>
</evidence>
<dbReference type="Pfam" id="PF08016">
    <property type="entry name" value="PKD_channel"/>
    <property type="match status" value="1"/>
</dbReference>
<dbReference type="Proteomes" id="UP001153737">
    <property type="component" value="Chromosome 2"/>
</dbReference>
<dbReference type="InterPro" id="IPR013122">
    <property type="entry name" value="PKD1_2_channel"/>
</dbReference>
<evidence type="ECO:0000313" key="11">
    <source>
        <dbReference type="EMBL" id="CAG9819188.1"/>
    </source>
</evidence>
<feature type="disulfide bond" evidence="7">
    <location>
        <begin position="296"/>
        <end position="310"/>
    </location>
</feature>
<evidence type="ECO:0000313" key="12">
    <source>
        <dbReference type="Proteomes" id="UP001153737"/>
    </source>
</evidence>
<feature type="transmembrane region" description="Helical" evidence="8">
    <location>
        <begin position="524"/>
        <end position="548"/>
    </location>
</feature>
<gene>
    <name evidence="11" type="ORF">PHAECO_LOCUS6412</name>
</gene>
<feature type="transmembrane region" description="Helical" evidence="8">
    <location>
        <begin position="448"/>
        <end position="470"/>
    </location>
</feature>
<evidence type="ECO:0000259" key="9">
    <source>
        <dbReference type="Pfam" id="PF08016"/>
    </source>
</evidence>
<feature type="transmembrane region" description="Helical" evidence="8">
    <location>
        <begin position="637"/>
        <end position="662"/>
    </location>
</feature>
<keyword evidence="12" id="KW-1185">Reference proteome</keyword>
<comment type="subcellular location">
    <subcellularLocation>
        <location evidence="1">Membrane</location>
        <topology evidence="1">Multi-pass membrane protein</topology>
    </subcellularLocation>
</comment>
<dbReference type="EMBL" id="OU896708">
    <property type="protein sequence ID" value="CAG9819188.1"/>
    <property type="molecule type" value="Genomic_DNA"/>
</dbReference>
<evidence type="ECO:0000256" key="6">
    <source>
        <dbReference type="ARBA" id="ARBA00023180"/>
    </source>
</evidence>
<evidence type="ECO:0000256" key="5">
    <source>
        <dbReference type="ARBA" id="ARBA00023136"/>
    </source>
</evidence>
<feature type="domain" description="Polycystin" evidence="10">
    <location>
        <begin position="238"/>
        <end position="440"/>
    </location>
</feature>